<dbReference type="InterPro" id="IPR039697">
    <property type="entry name" value="Alcohol_dehydrogenase_Fe"/>
</dbReference>
<organism evidence="5 6">
    <name type="scientific">Kyrpidia spormannii</name>
    <dbReference type="NCBI Taxonomy" id="2055160"/>
    <lineage>
        <taxon>Bacteria</taxon>
        <taxon>Bacillati</taxon>
        <taxon>Bacillota</taxon>
        <taxon>Bacilli</taxon>
        <taxon>Bacillales</taxon>
        <taxon>Alicyclobacillaceae</taxon>
        <taxon>Kyrpidia</taxon>
    </lineage>
</organism>
<proteinExistence type="inferred from homology"/>
<sequence length="382" mass="40885">MRLTKFVVPEIIFGNGALLEVGRAVIRLGGSRAMVVTDPGVVEAGWTKKVTQCLDEVDVPWSLWSALTPNPKDVEIDSGVKQYLQEHCDCLVAIGGGSVIDAAKAIGAVVVHGTRVHEFEGTDRVGHPLPPLVAIPTTAGTGADVSQFAVIVDTSRRSKMVMISKSFIPDICLSDPTTLMTKSAELTAYTGIDALTHAIEAYVSRAATPLTDGYALRAIRLVATSLRQSVASRSNSGAKESMMMASLQAGIAFSNAVLGAVHAMSHAIGGMLDLPHGLINGVLLPYVTEFNLLACPDRFRDVAEAFGEHIDHAHPMEAAEKSIRAIQRLCTDIGIPSRLRDLEIPRELIGEYASRAVQDPCLATNPRDMSHTDLLALFEAAW</sequence>
<dbReference type="Gene3D" id="3.40.50.1970">
    <property type="match status" value="1"/>
</dbReference>
<keyword evidence="2" id="KW-0560">Oxidoreductase</keyword>
<evidence type="ECO:0000256" key="1">
    <source>
        <dbReference type="ARBA" id="ARBA00007358"/>
    </source>
</evidence>
<dbReference type="AlphaFoldDB" id="A0A2K8N5G1"/>
<feature type="domain" description="Fe-containing alcohol dehydrogenase-like C-terminal" evidence="4">
    <location>
        <begin position="187"/>
        <end position="382"/>
    </location>
</feature>
<keyword evidence="6" id="KW-1185">Reference proteome</keyword>
<gene>
    <name evidence="5" type="ORF">CVV65_06125</name>
</gene>
<dbReference type="PANTHER" id="PTHR11496">
    <property type="entry name" value="ALCOHOL DEHYDROGENASE"/>
    <property type="match status" value="1"/>
</dbReference>
<dbReference type="FunFam" id="1.20.1090.10:FF:000001">
    <property type="entry name" value="Aldehyde-alcohol dehydrogenase"/>
    <property type="match status" value="1"/>
</dbReference>
<evidence type="ECO:0000256" key="2">
    <source>
        <dbReference type="ARBA" id="ARBA00023002"/>
    </source>
</evidence>
<accession>A0A2K8N5G1</accession>
<evidence type="ECO:0000259" key="3">
    <source>
        <dbReference type="Pfam" id="PF00465"/>
    </source>
</evidence>
<dbReference type="EMBL" id="CP024955">
    <property type="protein sequence ID" value="ATY84574.1"/>
    <property type="molecule type" value="Genomic_DNA"/>
</dbReference>
<dbReference type="GO" id="GO:0004022">
    <property type="term" value="F:alcohol dehydrogenase (NAD+) activity"/>
    <property type="evidence" value="ECO:0007669"/>
    <property type="project" value="TreeGrafter"/>
</dbReference>
<dbReference type="GO" id="GO:0046872">
    <property type="term" value="F:metal ion binding"/>
    <property type="evidence" value="ECO:0007669"/>
    <property type="project" value="InterPro"/>
</dbReference>
<dbReference type="KEGG" id="kyr:CVV65_06125"/>
<feature type="domain" description="Alcohol dehydrogenase iron-type/glycerol dehydrogenase GldA" evidence="3">
    <location>
        <begin position="10"/>
        <end position="176"/>
    </location>
</feature>
<dbReference type="FunFam" id="3.40.50.1970:FF:000003">
    <property type="entry name" value="Alcohol dehydrogenase, iron-containing"/>
    <property type="match status" value="1"/>
</dbReference>
<dbReference type="InterPro" id="IPR056798">
    <property type="entry name" value="ADH_Fe_C"/>
</dbReference>
<dbReference type="RefSeq" id="WP_100667391.1">
    <property type="nucleotide sequence ID" value="NZ_CP024955.1"/>
</dbReference>
<dbReference type="Gene3D" id="1.20.1090.10">
    <property type="entry name" value="Dehydroquinate synthase-like - alpha domain"/>
    <property type="match status" value="1"/>
</dbReference>
<dbReference type="CDD" id="cd17814">
    <property type="entry name" value="Fe-ADH-like"/>
    <property type="match status" value="1"/>
</dbReference>
<evidence type="ECO:0000313" key="6">
    <source>
        <dbReference type="Proteomes" id="UP000231932"/>
    </source>
</evidence>
<dbReference type="SUPFAM" id="SSF56796">
    <property type="entry name" value="Dehydroquinate synthase-like"/>
    <property type="match status" value="1"/>
</dbReference>
<dbReference type="Pfam" id="PF25137">
    <property type="entry name" value="ADH_Fe_C"/>
    <property type="match status" value="1"/>
</dbReference>
<reference evidence="6" key="1">
    <citation type="submission" date="2017-11" db="EMBL/GenBank/DDBJ databases">
        <title>Complete Genome Sequence of Kyrpidia sp. Strain EA-1, a thermophilic, hydrogen-oxidizing Bacterium, isolated from the Azores.</title>
        <authorList>
            <person name="Reiner J.E."/>
            <person name="Lapp C.J."/>
            <person name="Bunk B."/>
            <person name="Gescher J."/>
        </authorList>
    </citation>
    <scope>NUCLEOTIDE SEQUENCE [LARGE SCALE GENOMIC DNA]</scope>
    <source>
        <strain evidence="6">EA-1</strain>
    </source>
</reference>
<dbReference type="InterPro" id="IPR001670">
    <property type="entry name" value="ADH_Fe/GldA"/>
</dbReference>
<protein>
    <submittedName>
        <fullName evidence="5">Alcohol dehydrogenase</fullName>
    </submittedName>
</protein>
<dbReference type="Proteomes" id="UP000231932">
    <property type="component" value="Chromosome"/>
</dbReference>
<evidence type="ECO:0000259" key="4">
    <source>
        <dbReference type="Pfam" id="PF25137"/>
    </source>
</evidence>
<dbReference type="PANTHER" id="PTHR11496:SF102">
    <property type="entry name" value="ALCOHOL DEHYDROGENASE 4"/>
    <property type="match status" value="1"/>
</dbReference>
<name>A0A2K8N5G1_9BACL</name>
<dbReference type="OrthoDB" id="9815791at2"/>
<comment type="similarity">
    <text evidence="1">Belongs to the iron-containing alcohol dehydrogenase family.</text>
</comment>
<evidence type="ECO:0000313" key="5">
    <source>
        <dbReference type="EMBL" id="ATY84574.1"/>
    </source>
</evidence>
<dbReference type="Pfam" id="PF00465">
    <property type="entry name" value="Fe-ADH"/>
    <property type="match status" value="1"/>
</dbReference>